<dbReference type="CDD" id="cd01392">
    <property type="entry name" value="HTH_LacI"/>
    <property type="match status" value="1"/>
</dbReference>
<evidence type="ECO:0000256" key="3">
    <source>
        <dbReference type="ARBA" id="ARBA00023163"/>
    </source>
</evidence>
<reference evidence="6" key="1">
    <citation type="submission" date="2023-01" db="EMBL/GenBank/DDBJ databases">
        <title>Draft genome sequence of Nocardiopsis sp. LSu2-4 isolated from halophytes.</title>
        <authorList>
            <person name="Duangmal K."/>
            <person name="Chantavorakit T."/>
        </authorList>
    </citation>
    <scope>NUCLEOTIDE SEQUENCE</scope>
    <source>
        <strain evidence="6">LSu2-4</strain>
    </source>
</reference>
<dbReference type="PROSITE" id="PS00356">
    <property type="entry name" value="HTH_LACI_1"/>
    <property type="match status" value="1"/>
</dbReference>
<dbReference type="InterPro" id="IPR010982">
    <property type="entry name" value="Lambda_DNA-bd_dom_sf"/>
</dbReference>
<evidence type="ECO:0000256" key="2">
    <source>
        <dbReference type="ARBA" id="ARBA00023125"/>
    </source>
</evidence>
<feature type="domain" description="HTH lacI-type" evidence="5">
    <location>
        <begin position="4"/>
        <end position="58"/>
    </location>
</feature>
<accession>A0ABT4TFH4</accession>
<keyword evidence="7" id="KW-1185">Reference proteome</keyword>
<evidence type="ECO:0000313" key="7">
    <source>
        <dbReference type="Proteomes" id="UP001165685"/>
    </source>
</evidence>
<dbReference type="Gene3D" id="3.40.50.2300">
    <property type="match status" value="2"/>
</dbReference>
<dbReference type="SMART" id="SM00354">
    <property type="entry name" value="HTH_LACI"/>
    <property type="match status" value="1"/>
</dbReference>
<dbReference type="PROSITE" id="PS50932">
    <property type="entry name" value="HTH_LACI_2"/>
    <property type="match status" value="1"/>
</dbReference>
<proteinExistence type="predicted"/>
<dbReference type="EMBL" id="JAQFWP010000003">
    <property type="protein sequence ID" value="MDA2803432.1"/>
    <property type="molecule type" value="Genomic_DNA"/>
</dbReference>
<keyword evidence="1" id="KW-0805">Transcription regulation</keyword>
<protein>
    <submittedName>
        <fullName evidence="6">LacI family DNA-binding transcriptional regulator</fullName>
    </submittedName>
</protein>
<dbReference type="PANTHER" id="PTHR30146:SF155">
    <property type="entry name" value="ALANINE RACEMASE"/>
    <property type="match status" value="1"/>
</dbReference>
<keyword evidence="3" id="KW-0804">Transcription</keyword>
<evidence type="ECO:0000313" key="6">
    <source>
        <dbReference type="EMBL" id="MDA2803432.1"/>
    </source>
</evidence>
<dbReference type="GO" id="GO:0003677">
    <property type="term" value="F:DNA binding"/>
    <property type="evidence" value="ECO:0007669"/>
    <property type="project" value="UniProtKB-KW"/>
</dbReference>
<organism evidence="6 7">
    <name type="scientific">Nocardiopsis suaedae</name>
    <dbReference type="NCBI Taxonomy" id="3018444"/>
    <lineage>
        <taxon>Bacteria</taxon>
        <taxon>Bacillati</taxon>
        <taxon>Actinomycetota</taxon>
        <taxon>Actinomycetes</taxon>
        <taxon>Streptosporangiales</taxon>
        <taxon>Nocardiopsidaceae</taxon>
        <taxon>Nocardiopsis</taxon>
    </lineage>
</organism>
<dbReference type="Pfam" id="PF00356">
    <property type="entry name" value="LacI"/>
    <property type="match status" value="1"/>
</dbReference>
<feature type="region of interest" description="Disordered" evidence="4">
    <location>
        <begin position="312"/>
        <end position="339"/>
    </location>
</feature>
<dbReference type="InterPro" id="IPR000843">
    <property type="entry name" value="HTH_LacI"/>
</dbReference>
<dbReference type="SUPFAM" id="SSF53822">
    <property type="entry name" value="Periplasmic binding protein-like I"/>
    <property type="match status" value="1"/>
</dbReference>
<evidence type="ECO:0000259" key="5">
    <source>
        <dbReference type="PROSITE" id="PS50932"/>
    </source>
</evidence>
<name>A0ABT4TFH4_9ACTN</name>
<dbReference type="PANTHER" id="PTHR30146">
    <property type="entry name" value="LACI-RELATED TRANSCRIPTIONAL REPRESSOR"/>
    <property type="match status" value="1"/>
</dbReference>
<dbReference type="Pfam" id="PF13377">
    <property type="entry name" value="Peripla_BP_3"/>
    <property type="match status" value="1"/>
</dbReference>
<comment type="caution">
    <text evidence="6">The sequence shown here is derived from an EMBL/GenBank/DDBJ whole genome shotgun (WGS) entry which is preliminary data.</text>
</comment>
<dbReference type="Proteomes" id="UP001165685">
    <property type="component" value="Unassembled WGS sequence"/>
</dbReference>
<dbReference type="SUPFAM" id="SSF47413">
    <property type="entry name" value="lambda repressor-like DNA-binding domains"/>
    <property type="match status" value="1"/>
</dbReference>
<dbReference type="InterPro" id="IPR046335">
    <property type="entry name" value="LacI/GalR-like_sensor"/>
</dbReference>
<keyword evidence="2 6" id="KW-0238">DNA-binding</keyword>
<dbReference type="CDD" id="cd06267">
    <property type="entry name" value="PBP1_LacI_sugar_binding-like"/>
    <property type="match status" value="1"/>
</dbReference>
<evidence type="ECO:0000256" key="1">
    <source>
        <dbReference type="ARBA" id="ARBA00023015"/>
    </source>
</evidence>
<gene>
    <name evidence="6" type="ORF">O4U47_02810</name>
</gene>
<dbReference type="Gene3D" id="1.10.260.40">
    <property type="entry name" value="lambda repressor-like DNA-binding domains"/>
    <property type="match status" value="1"/>
</dbReference>
<evidence type="ECO:0000256" key="4">
    <source>
        <dbReference type="SAM" id="MobiDB-lite"/>
    </source>
</evidence>
<sequence length="339" mass="35781">MKRPTIADIAKATGVSTGAVSYALNGRPGVSEPTRRRILDAAEQMGWAPSNTARALAEGRVGAFGLIIDRPAPMLGVESFFMRFIAGIESELADTRTELLLRVTDAPEAEMEAYRRWSAERRVDGVLIVDLRRDDPRVRFVHEVGLPAVVVGGPGGAAGLPCLHSDDAEATAEAVAYLAALGHRRIARVAGPEGLLHTEVRSAAFTEAVRAAGGEPRIVHADYTAESGARATRRLLSESPRVTAVVYDNDLMAVTALGVAREMGVAVPSELSVVAWDDSVLCSAVRPALTAVGRDIAGHGRRAARMLEAVVSGAEPRSASTAPAEFVPRESTARAPAHS</sequence>
<dbReference type="RefSeq" id="WP_270675903.1">
    <property type="nucleotide sequence ID" value="NZ_JAQFWP010000003.1"/>
</dbReference>
<dbReference type="InterPro" id="IPR028082">
    <property type="entry name" value="Peripla_BP_I"/>
</dbReference>